<dbReference type="EMBL" id="LSBJ02000005">
    <property type="protein sequence ID" value="OAQ65291.1"/>
    <property type="molecule type" value="Genomic_DNA"/>
</dbReference>
<dbReference type="AlphaFoldDB" id="A0A179FJ53"/>
<dbReference type="Proteomes" id="UP000078397">
    <property type="component" value="Unassembled WGS sequence"/>
</dbReference>
<name>A0A179FJ53_METCM</name>
<accession>A0A179FJ53</accession>
<evidence type="ECO:0000313" key="1">
    <source>
        <dbReference type="EMBL" id="OAQ65291.1"/>
    </source>
</evidence>
<dbReference type="KEGG" id="pchm:VFPPC_16329"/>
<keyword evidence="2" id="KW-1185">Reference proteome</keyword>
<dbReference type="GeneID" id="28858076"/>
<organism evidence="1 2">
    <name type="scientific">Pochonia chlamydosporia 170</name>
    <dbReference type="NCBI Taxonomy" id="1380566"/>
    <lineage>
        <taxon>Eukaryota</taxon>
        <taxon>Fungi</taxon>
        <taxon>Dikarya</taxon>
        <taxon>Ascomycota</taxon>
        <taxon>Pezizomycotina</taxon>
        <taxon>Sordariomycetes</taxon>
        <taxon>Hypocreomycetidae</taxon>
        <taxon>Hypocreales</taxon>
        <taxon>Clavicipitaceae</taxon>
        <taxon>Pochonia</taxon>
    </lineage>
</organism>
<evidence type="ECO:0000313" key="2">
    <source>
        <dbReference type="Proteomes" id="UP000078397"/>
    </source>
</evidence>
<proteinExistence type="predicted"/>
<sequence>MGVVVQHMARRHASVVLSGQIWSKQKAAWGYGRRCEEGDNNSIDHDLFSWRISNGTGTGKVLPRYIGKPSCRLMTV</sequence>
<gene>
    <name evidence="1" type="ORF">VFPPC_16329</name>
</gene>
<protein>
    <submittedName>
        <fullName evidence="1">Uncharacterized protein</fullName>
    </submittedName>
</protein>
<comment type="caution">
    <text evidence="1">The sequence shown here is derived from an EMBL/GenBank/DDBJ whole genome shotgun (WGS) entry which is preliminary data.</text>
</comment>
<reference evidence="1 2" key="1">
    <citation type="journal article" date="2016" name="PLoS Pathog.">
        <title>Biosynthesis of antibiotic leucinostatins in bio-control fungus Purpureocillium lilacinum and their inhibition on phytophthora revealed by genome mining.</title>
        <authorList>
            <person name="Wang G."/>
            <person name="Liu Z."/>
            <person name="Lin R."/>
            <person name="Li E."/>
            <person name="Mao Z."/>
            <person name="Ling J."/>
            <person name="Yang Y."/>
            <person name="Yin W.B."/>
            <person name="Xie B."/>
        </authorList>
    </citation>
    <scope>NUCLEOTIDE SEQUENCE [LARGE SCALE GENOMIC DNA]</scope>
    <source>
        <strain evidence="1">170</strain>
    </source>
</reference>
<dbReference type="RefSeq" id="XP_018142605.1">
    <property type="nucleotide sequence ID" value="XM_018294082.1"/>
</dbReference>